<dbReference type="EMBL" id="LNYJ01000011">
    <property type="protein sequence ID" value="KTD18476.1"/>
    <property type="molecule type" value="Genomic_DNA"/>
</dbReference>
<evidence type="ECO:0000256" key="2">
    <source>
        <dbReference type="ARBA" id="ARBA00022448"/>
    </source>
</evidence>
<dbReference type="Proteomes" id="UP000055035">
    <property type="component" value="Unassembled WGS sequence"/>
</dbReference>
<keyword evidence="2" id="KW-0813">Transport</keyword>
<proteinExistence type="predicted"/>
<dbReference type="PANTHER" id="PTHR30509">
    <property type="entry name" value="P-HYDROXYBENZOIC ACID EFFLUX PUMP SUBUNIT-RELATED"/>
    <property type="match status" value="1"/>
</dbReference>
<feature type="transmembrane region" description="Helical" evidence="7">
    <location>
        <begin position="18"/>
        <end position="36"/>
    </location>
</feature>
<evidence type="ECO:0000256" key="1">
    <source>
        <dbReference type="ARBA" id="ARBA00004651"/>
    </source>
</evidence>
<evidence type="ECO:0000313" key="9">
    <source>
        <dbReference type="Proteomes" id="UP000055035"/>
    </source>
</evidence>
<feature type="transmembrane region" description="Helical" evidence="7">
    <location>
        <begin position="99"/>
        <end position="121"/>
    </location>
</feature>
<evidence type="ECO:0000256" key="7">
    <source>
        <dbReference type="SAM" id="Phobius"/>
    </source>
</evidence>
<comment type="subcellular location">
    <subcellularLocation>
        <location evidence="1">Cell membrane</location>
        <topology evidence="1">Multi-pass membrane protein</topology>
    </subcellularLocation>
</comment>
<feature type="transmembrane region" description="Helical" evidence="7">
    <location>
        <begin position="427"/>
        <end position="445"/>
    </location>
</feature>
<protein>
    <submittedName>
        <fullName evidence="8">Multidrug efflux system protein MdtO</fullName>
    </submittedName>
</protein>
<dbReference type="Pfam" id="PF04632">
    <property type="entry name" value="FUSC"/>
    <property type="match status" value="1"/>
</dbReference>
<gene>
    <name evidence="8" type="ORF">Ljor_2782</name>
</gene>
<evidence type="ECO:0000256" key="6">
    <source>
        <dbReference type="ARBA" id="ARBA00023136"/>
    </source>
</evidence>
<evidence type="ECO:0000313" key="8">
    <source>
        <dbReference type="EMBL" id="KTD18476.1"/>
    </source>
</evidence>
<dbReference type="PANTHER" id="PTHR30509:SF9">
    <property type="entry name" value="MULTIDRUG RESISTANCE PROTEIN MDTO"/>
    <property type="match status" value="1"/>
</dbReference>
<keyword evidence="6 7" id="KW-0472">Membrane</keyword>
<dbReference type="AlphaFoldDB" id="A0A0W0VEA4"/>
<sequence>MTVVIVANLYVGSIIDKAILRIVGTIIGVWIGYILASMVADSFFLYLTVNLLLITVAVYYYNFSSYAYAFLLGALGAFIVIAQLAINPQDAFYVAVWRPIEIGLGVIVSAAAAFCLFPNTIRDNVNKEVSGIFNSFRMLLNHLEQSLTTGVPSLGDVEKENLQWKKTIKKTTELLGFMRREFSISRERIDQFRVLLELFFELARGISYFNVSYHSSQDILTSQGDIQQIFSALQQDLTTLERAFYSELKQAEFLRGAEALDAFRLKIENDEGLKTGSKAFLHLLSLVEQINRTFQNLENIFIKHEQLNNTEKKLISSQQLLSSDPEIIKHSIKAGLAAILALVFWIISDWPGGLNGIISSIVISIRKDLFEMKNISLYRTLGCLLGGFVALFPLLFFSLNLYALLFILFFPVWAFSYLTFKSKKYSYIGLQANIALVICLAQAGGPPTELWPPLERFGGILIGIFASFLVANVLWRAHPLTLFSKNIKKIYGYLSTNMKNLFTGEGSLYDLTNVFWLTRNLMESLQEEHFKASQQAIFDENQKHYTKLTVLQATLTQIYNNIDISKAHQYAQTIEAEKQVLAIEQGLIALYQEHNLSHLAEGIEQINQHLSQINLALVFEDHSMEAEQFIRYFKTFKQLLILRSELLL</sequence>
<accession>A0A0W0VEA4</accession>
<feature type="transmembrane region" description="Helical" evidence="7">
    <location>
        <begin position="402"/>
        <end position="420"/>
    </location>
</feature>
<evidence type="ECO:0000256" key="3">
    <source>
        <dbReference type="ARBA" id="ARBA00022475"/>
    </source>
</evidence>
<dbReference type="GO" id="GO:0022857">
    <property type="term" value="F:transmembrane transporter activity"/>
    <property type="evidence" value="ECO:0007669"/>
    <property type="project" value="InterPro"/>
</dbReference>
<feature type="transmembrane region" description="Helical" evidence="7">
    <location>
        <begin position="377"/>
        <end position="396"/>
    </location>
</feature>
<comment type="caution">
    <text evidence="8">The sequence shown here is derived from an EMBL/GenBank/DDBJ whole genome shotgun (WGS) entry which is preliminary data.</text>
</comment>
<organism evidence="8 9">
    <name type="scientific">Legionella jordanis</name>
    <dbReference type="NCBI Taxonomy" id="456"/>
    <lineage>
        <taxon>Bacteria</taxon>
        <taxon>Pseudomonadati</taxon>
        <taxon>Pseudomonadota</taxon>
        <taxon>Gammaproteobacteria</taxon>
        <taxon>Legionellales</taxon>
        <taxon>Legionellaceae</taxon>
        <taxon>Legionella</taxon>
    </lineage>
</organism>
<feature type="transmembrane region" description="Helical" evidence="7">
    <location>
        <begin position="43"/>
        <end position="61"/>
    </location>
</feature>
<evidence type="ECO:0000256" key="4">
    <source>
        <dbReference type="ARBA" id="ARBA00022692"/>
    </source>
</evidence>
<keyword evidence="3" id="KW-1003">Cell membrane</keyword>
<keyword evidence="5 7" id="KW-1133">Transmembrane helix</keyword>
<evidence type="ECO:0000256" key="5">
    <source>
        <dbReference type="ARBA" id="ARBA00022989"/>
    </source>
</evidence>
<feature type="transmembrane region" description="Helical" evidence="7">
    <location>
        <begin position="457"/>
        <end position="475"/>
    </location>
</feature>
<dbReference type="STRING" id="456.Ljor_2782"/>
<dbReference type="InterPro" id="IPR006726">
    <property type="entry name" value="PHBA_efflux_AaeB/fusaric-R"/>
</dbReference>
<dbReference type="PATRIC" id="fig|456.5.peg.2981"/>
<feature type="transmembrane region" description="Helical" evidence="7">
    <location>
        <begin position="67"/>
        <end position="87"/>
    </location>
</feature>
<keyword evidence="4 7" id="KW-0812">Transmembrane</keyword>
<keyword evidence="9" id="KW-1185">Reference proteome</keyword>
<reference evidence="8 9" key="1">
    <citation type="submission" date="2015-11" db="EMBL/GenBank/DDBJ databases">
        <title>Genomic analysis of 38 Legionella species identifies large and diverse effector repertoires.</title>
        <authorList>
            <person name="Burstein D."/>
            <person name="Amaro F."/>
            <person name="Zusman T."/>
            <person name="Lifshitz Z."/>
            <person name="Cohen O."/>
            <person name="Gilbert J.A."/>
            <person name="Pupko T."/>
            <person name="Shuman H.A."/>
            <person name="Segal G."/>
        </authorList>
    </citation>
    <scope>NUCLEOTIDE SEQUENCE [LARGE SCALE GENOMIC DNA]</scope>
    <source>
        <strain evidence="8 9">BL-540</strain>
    </source>
</reference>
<dbReference type="GO" id="GO:0005886">
    <property type="term" value="C:plasma membrane"/>
    <property type="evidence" value="ECO:0007669"/>
    <property type="project" value="UniProtKB-SubCell"/>
</dbReference>
<name>A0A0W0VEA4_9GAMM</name>